<evidence type="ECO:0000256" key="2">
    <source>
        <dbReference type="SAM" id="SignalP"/>
    </source>
</evidence>
<dbReference type="Proteomes" id="UP000054248">
    <property type="component" value="Unassembled WGS sequence"/>
</dbReference>
<gene>
    <name evidence="3" type="ORF">M407DRAFT_245863</name>
</gene>
<keyword evidence="1" id="KW-0812">Transmembrane</keyword>
<name>A0A0C3Q8W2_9AGAM</name>
<dbReference type="GO" id="GO:0035838">
    <property type="term" value="C:growing cell tip"/>
    <property type="evidence" value="ECO:0007669"/>
    <property type="project" value="TreeGrafter"/>
</dbReference>
<feature type="transmembrane region" description="Helical" evidence="1">
    <location>
        <begin position="124"/>
        <end position="147"/>
    </location>
</feature>
<keyword evidence="1" id="KW-0472">Membrane</keyword>
<evidence type="ECO:0008006" key="5">
    <source>
        <dbReference type="Google" id="ProtNLM"/>
    </source>
</evidence>
<feature type="signal peptide" evidence="2">
    <location>
        <begin position="1"/>
        <end position="29"/>
    </location>
</feature>
<protein>
    <recommendedName>
        <fullName evidence="5">Pali-domain-containing protein</fullName>
    </recommendedName>
</protein>
<evidence type="ECO:0000256" key="1">
    <source>
        <dbReference type="SAM" id="Phobius"/>
    </source>
</evidence>
<dbReference type="HOGENOM" id="CLU_088627_0_0_1"/>
<proteinExistence type="predicted"/>
<keyword evidence="4" id="KW-1185">Reference proteome</keyword>
<evidence type="ECO:0000313" key="4">
    <source>
        <dbReference type="Proteomes" id="UP000054248"/>
    </source>
</evidence>
<feature type="transmembrane region" description="Helical" evidence="1">
    <location>
        <begin position="99"/>
        <end position="117"/>
    </location>
</feature>
<keyword evidence="1" id="KW-1133">Transmembrane helix</keyword>
<accession>A0A0C3Q8W2</accession>
<reference evidence="4" key="2">
    <citation type="submission" date="2015-01" db="EMBL/GenBank/DDBJ databases">
        <title>Evolutionary Origins and Diversification of the Mycorrhizal Mutualists.</title>
        <authorList>
            <consortium name="DOE Joint Genome Institute"/>
            <consortium name="Mycorrhizal Genomics Consortium"/>
            <person name="Kohler A."/>
            <person name="Kuo A."/>
            <person name="Nagy L.G."/>
            <person name="Floudas D."/>
            <person name="Copeland A."/>
            <person name="Barry K.W."/>
            <person name="Cichocki N."/>
            <person name="Veneault-Fourrey C."/>
            <person name="LaButti K."/>
            <person name="Lindquist E.A."/>
            <person name="Lipzen A."/>
            <person name="Lundell T."/>
            <person name="Morin E."/>
            <person name="Murat C."/>
            <person name="Riley R."/>
            <person name="Ohm R."/>
            <person name="Sun H."/>
            <person name="Tunlid A."/>
            <person name="Henrissat B."/>
            <person name="Grigoriev I.V."/>
            <person name="Hibbett D.S."/>
            <person name="Martin F."/>
        </authorList>
    </citation>
    <scope>NUCLEOTIDE SEQUENCE [LARGE SCALE GENOMIC DNA]</scope>
    <source>
        <strain evidence="4">MUT 4182</strain>
    </source>
</reference>
<evidence type="ECO:0000313" key="3">
    <source>
        <dbReference type="EMBL" id="KIO20274.1"/>
    </source>
</evidence>
<dbReference type="GO" id="GO:0005886">
    <property type="term" value="C:plasma membrane"/>
    <property type="evidence" value="ECO:0007669"/>
    <property type="project" value="InterPro"/>
</dbReference>
<dbReference type="STRING" id="1051891.A0A0C3Q8W2"/>
<feature type="chain" id="PRO_5002180666" description="Pali-domain-containing protein" evidence="2">
    <location>
        <begin position="30"/>
        <end position="216"/>
    </location>
</feature>
<organism evidence="3 4">
    <name type="scientific">Tulasnella calospora MUT 4182</name>
    <dbReference type="NCBI Taxonomy" id="1051891"/>
    <lineage>
        <taxon>Eukaryota</taxon>
        <taxon>Fungi</taxon>
        <taxon>Dikarya</taxon>
        <taxon>Basidiomycota</taxon>
        <taxon>Agaricomycotina</taxon>
        <taxon>Agaricomycetes</taxon>
        <taxon>Cantharellales</taxon>
        <taxon>Tulasnellaceae</taxon>
        <taxon>Tulasnella</taxon>
    </lineage>
</organism>
<dbReference type="EMBL" id="KN823180">
    <property type="protein sequence ID" value="KIO20274.1"/>
    <property type="molecule type" value="Genomic_DNA"/>
</dbReference>
<sequence length="216" mass="23786">MRAHAGAIIVLVAAILSLLVTISSPYVRAFDDVRVYFFGDAAGSDEAINQFRLGIWGFCQRIISNGNWVCENTGLAYSYGVQGANGNQQWIGSSWTRGLVMSAVATGFLVITTIVAFTKHHIIAALLSWWSGLVTFIFMAINLALYLKVRAQMRHLGTIEDTDFGPGFWMSLAVLILTLIGGFVLLIEHRRSRTGADTGTSYRYASNGGFFSRFRK</sequence>
<feature type="transmembrane region" description="Helical" evidence="1">
    <location>
        <begin position="167"/>
        <end position="187"/>
    </location>
</feature>
<dbReference type="InterPro" id="IPR051380">
    <property type="entry name" value="pH-response_reg_palI/RIM9"/>
</dbReference>
<reference evidence="3 4" key="1">
    <citation type="submission" date="2014-04" db="EMBL/GenBank/DDBJ databases">
        <authorList>
            <consortium name="DOE Joint Genome Institute"/>
            <person name="Kuo A."/>
            <person name="Girlanda M."/>
            <person name="Perotto S."/>
            <person name="Kohler A."/>
            <person name="Nagy L.G."/>
            <person name="Floudas D."/>
            <person name="Copeland A."/>
            <person name="Barry K.W."/>
            <person name="Cichocki N."/>
            <person name="Veneault-Fourrey C."/>
            <person name="LaButti K."/>
            <person name="Lindquist E.A."/>
            <person name="Lipzen A."/>
            <person name="Lundell T."/>
            <person name="Morin E."/>
            <person name="Murat C."/>
            <person name="Sun H."/>
            <person name="Tunlid A."/>
            <person name="Henrissat B."/>
            <person name="Grigoriev I.V."/>
            <person name="Hibbett D.S."/>
            <person name="Martin F."/>
            <person name="Nordberg H.P."/>
            <person name="Cantor M.N."/>
            <person name="Hua S.X."/>
        </authorList>
    </citation>
    <scope>NUCLEOTIDE SEQUENCE [LARGE SCALE GENOMIC DNA]</scope>
    <source>
        <strain evidence="3 4">MUT 4182</strain>
    </source>
</reference>
<dbReference type="GO" id="GO:0032153">
    <property type="term" value="C:cell division site"/>
    <property type="evidence" value="ECO:0007669"/>
    <property type="project" value="TreeGrafter"/>
</dbReference>
<dbReference type="PANTHER" id="PTHR28013:SF4">
    <property type="entry name" value="MARVEL DOMAIN-CONTAINING PROTEIN"/>
    <property type="match status" value="1"/>
</dbReference>
<keyword evidence="2" id="KW-0732">Signal</keyword>
<dbReference type="AlphaFoldDB" id="A0A0C3Q8W2"/>
<dbReference type="InterPro" id="IPR009571">
    <property type="entry name" value="SUR7/Rim9-like_fungi"/>
</dbReference>
<dbReference type="Pfam" id="PF06687">
    <property type="entry name" value="SUR7"/>
    <property type="match status" value="1"/>
</dbReference>
<dbReference type="PANTHER" id="PTHR28013">
    <property type="entry name" value="PROTEIN DCV1-RELATED"/>
    <property type="match status" value="1"/>
</dbReference>
<dbReference type="OrthoDB" id="2354757at2759"/>